<dbReference type="KEGG" id="marq:MARGE09_P0113"/>
<gene>
    <name evidence="2" type="ORF">MARGE09_P0113</name>
</gene>
<evidence type="ECO:0000313" key="3">
    <source>
        <dbReference type="Proteomes" id="UP001320119"/>
    </source>
</evidence>
<feature type="domain" description="VOC" evidence="1">
    <location>
        <begin position="1"/>
        <end position="121"/>
    </location>
</feature>
<dbReference type="AlphaFoldDB" id="A0AAN2BIJ0"/>
<dbReference type="InterPro" id="IPR029068">
    <property type="entry name" value="Glyas_Bleomycin-R_OHBP_Dase"/>
</dbReference>
<dbReference type="RefSeq" id="WP_236985412.1">
    <property type="nucleotide sequence ID" value="NZ_AP023086.1"/>
</dbReference>
<dbReference type="SUPFAM" id="SSF54593">
    <property type="entry name" value="Glyoxalase/Bleomycin resistance protein/Dihydroxybiphenyl dioxygenase"/>
    <property type="match status" value="1"/>
</dbReference>
<sequence>MIGYTSLGTNDLNRSASFYDQIFEGLGGKRTYEVEDFVVWGKDPTQPMFSVHKPYDGKCATVGNGVMIALVCSSKKQVDDTYNLALKLGALDEGGPGERMDGFYAAYFRDPDGNKLNTHYFGN</sequence>
<dbReference type="EMBL" id="AP023086">
    <property type="protein sequence ID" value="BCD95914.1"/>
    <property type="molecule type" value="Genomic_DNA"/>
</dbReference>
<accession>A0AAN2BIJ0</accession>
<organism evidence="2 3">
    <name type="scientific">Marinagarivorans cellulosilyticus</name>
    <dbReference type="NCBI Taxonomy" id="2721545"/>
    <lineage>
        <taxon>Bacteria</taxon>
        <taxon>Pseudomonadati</taxon>
        <taxon>Pseudomonadota</taxon>
        <taxon>Gammaproteobacteria</taxon>
        <taxon>Cellvibrionales</taxon>
        <taxon>Cellvibrionaceae</taxon>
        <taxon>Marinagarivorans</taxon>
    </lineage>
</organism>
<dbReference type="PANTHER" id="PTHR35006:SF2">
    <property type="entry name" value="GLYOXALASE FAMILY PROTEIN (AFU_ORTHOLOGUE AFUA_5G14830)"/>
    <property type="match status" value="1"/>
</dbReference>
<dbReference type="PROSITE" id="PS51819">
    <property type="entry name" value="VOC"/>
    <property type="match status" value="1"/>
</dbReference>
<dbReference type="InterPro" id="IPR037523">
    <property type="entry name" value="VOC_core"/>
</dbReference>
<proteinExistence type="predicted"/>
<dbReference type="Proteomes" id="UP001320119">
    <property type="component" value="Chromosome"/>
</dbReference>
<keyword evidence="3" id="KW-1185">Reference proteome</keyword>
<dbReference type="Pfam" id="PF00903">
    <property type="entry name" value="Glyoxalase"/>
    <property type="match status" value="1"/>
</dbReference>
<dbReference type="Gene3D" id="3.10.180.10">
    <property type="entry name" value="2,3-Dihydroxybiphenyl 1,2-Dioxygenase, domain 1"/>
    <property type="match status" value="1"/>
</dbReference>
<evidence type="ECO:0000259" key="1">
    <source>
        <dbReference type="PROSITE" id="PS51819"/>
    </source>
</evidence>
<dbReference type="CDD" id="cd07262">
    <property type="entry name" value="VOC_like"/>
    <property type="match status" value="1"/>
</dbReference>
<dbReference type="InterPro" id="IPR004360">
    <property type="entry name" value="Glyas_Fos-R_dOase_dom"/>
</dbReference>
<evidence type="ECO:0000313" key="2">
    <source>
        <dbReference type="EMBL" id="BCD95914.1"/>
    </source>
</evidence>
<dbReference type="PANTHER" id="PTHR35006">
    <property type="entry name" value="GLYOXALASE FAMILY PROTEIN (AFU_ORTHOLOGUE AFUA_5G14830)"/>
    <property type="match status" value="1"/>
</dbReference>
<reference evidence="2 3" key="1">
    <citation type="journal article" date="2022" name="IScience">
        <title>An ultrasensitive nanofiber-based assay for enzymatic hydrolysis and deep-sea microbial degradation of cellulose.</title>
        <authorList>
            <person name="Tsudome M."/>
            <person name="Tachioka M."/>
            <person name="Miyazaki M."/>
            <person name="Uchimura K."/>
            <person name="Tsuda M."/>
            <person name="Takaki Y."/>
            <person name="Deguchi S."/>
        </authorList>
    </citation>
    <scope>NUCLEOTIDE SEQUENCE [LARGE SCALE GENOMIC DNA]</scope>
    <source>
        <strain evidence="2 3">GE09</strain>
    </source>
</reference>
<name>A0AAN2BIJ0_9GAMM</name>
<protein>
    <recommendedName>
        <fullName evidence="1">VOC domain-containing protein</fullName>
    </recommendedName>
</protein>